<proteinExistence type="predicted"/>
<sequence>MTLMTQADFAAHRGVGKSAVSNWKKAGLLVFAEDDAGRAMVHVERSDARLNARVDPTRGRPSAGLNGGTAPAIVESDAGAGEDTTAGGQRSLALVKAEQAEEALVSQRLKNASAASELVPRVDAQRLLAEGGRAIRERLMAWLRGSAEQRVAMRDVKDLLAFEDAEVSALFAELAQQAAAGVFAAPDEDQDDAPADGEEQAA</sequence>
<keyword evidence="3" id="KW-1185">Reference proteome</keyword>
<evidence type="ECO:0000313" key="3">
    <source>
        <dbReference type="Proteomes" id="UP000501568"/>
    </source>
</evidence>
<accession>A0A6G6Y4Z9</accession>
<dbReference type="KEGG" id="spzr:G5C33_09465"/>
<feature type="region of interest" description="Disordered" evidence="1">
    <location>
        <begin position="182"/>
        <end position="202"/>
    </location>
</feature>
<dbReference type="Proteomes" id="UP000501568">
    <property type="component" value="Chromosome"/>
</dbReference>
<gene>
    <name evidence="2" type="ORF">G5C33_09465</name>
</gene>
<feature type="compositionally biased region" description="Acidic residues" evidence="1">
    <location>
        <begin position="186"/>
        <end position="202"/>
    </location>
</feature>
<reference evidence="2 3" key="1">
    <citation type="submission" date="2020-02" db="EMBL/GenBank/DDBJ databases">
        <authorList>
            <person name="Zheng R.K."/>
            <person name="Sun C.M."/>
        </authorList>
    </citation>
    <scope>NUCLEOTIDE SEQUENCE [LARGE SCALE GENOMIC DNA]</scope>
    <source>
        <strain evidence="3">zrk23</strain>
    </source>
</reference>
<organism evidence="2 3">
    <name type="scientific">Stakelama tenebrarum</name>
    <dbReference type="NCBI Taxonomy" id="2711215"/>
    <lineage>
        <taxon>Bacteria</taxon>
        <taxon>Pseudomonadati</taxon>
        <taxon>Pseudomonadota</taxon>
        <taxon>Alphaproteobacteria</taxon>
        <taxon>Sphingomonadales</taxon>
        <taxon>Sphingomonadaceae</taxon>
        <taxon>Stakelama</taxon>
    </lineage>
</organism>
<dbReference type="AlphaFoldDB" id="A0A6G6Y4Z9"/>
<dbReference type="RefSeq" id="WP_165326984.1">
    <property type="nucleotide sequence ID" value="NZ_CP049109.1"/>
</dbReference>
<name>A0A6G6Y4Z9_9SPHN</name>
<evidence type="ECO:0000256" key="1">
    <source>
        <dbReference type="SAM" id="MobiDB-lite"/>
    </source>
</evidence>
<evidence type="ECO:0000313" key="2">
    <source>
        <dbReference type="EMBL" id="QIG79980.1"/>
    </source>
</evidence>
<dbReference type="EMBL" id="CP049109">
    <property type="protein sequence ID" value="QIG79980.1"/>
    <property type="molecule type" value="Genomic_DNA"/>
</dbReference>
<protein>
    <submittedName>
        <fullName evidence="2">Uncharacterized protein</fullName>
    </submittedName>
</protein>